<organism evidence="2 3">
    <name type="scientific">Diatrype stigma</name>
    <dbReference type="NCBI Taxonomy" id="117547"/>
    <lineage>
        <taxon>Eukaryota</taxon>
        <taxon>Fungi</taxon>
        <taxon>Dikarya</taxon>
        <taxon>Ascomycota</taxon>
        <taxon>Pezizomycotina</taxon>
        <taxon>Sordariomycetes</taxon>
        <taxon>Xylariomycetidae</taxon>
        <taxon>Xylariales</taxon>
        <taxon>Diatrypaceae</taxon>
        <taxon>Diatrype</taxon>
    </lineage>
</organism>
<keyword evidence="3" id="KW-1185">Reference proteome</keyword>
<name>A0AAN9UNQ2_9PEZI</name>
<gene>
    <name evidence="2" type="ORF">SLS62_005957</name>
</gene>
<comment type="caution">
    <text evidence="2">The sequence shown here is derived from an EMBL/GenBank/DDBJ whole genome shotgun (WGS) entry which is preliminary data.</text>
</comment>
<feature type="transmembrane region" description="Helical" evidence="1">
    <location>
        <begin position="131"/>
        <end position="155"/>
    </location>
</feature>
<feature type="transmembrane region" description="Helical" evidence="1">
    <location>
        <begin position="12"/>
        <end position="34"/>
    </location>
</feature>
<dbReference type="AlphaFoldDB" id="A0AAN9UNQ2"/>
<evidence type="ECO:0000313" key="3">
    <source>
        <dbReference type="Proteomes" id="UP001320420"/>
    </source>
</evidence>
<feature type="transmembrane region" description="Helical" evidence="1">
    <location>
        <begin position="88"/>
        <end position="111"/>
    </location>
</feature>
<accession>A0AAN9UNQ2</accession>
<keyword evidence="1" id="KW-1133">Transmembrane helix</keyword>
<dbReference type="Proteomes" id="UP001320420">
    <property type="component" value="Unassembled WGS sequence"/>
</dbReference>
<keyword evidence="1" id="KW-0472">Membrane</keyword>
<dbReference type="EMBL" id="JAKJXP020000042">
    <property type="protein sequence ID" value="KAK7751995.1"/>
    <property type="molecule type" value="Genomic_DNA"/>
</dbReference>
<protein>
    <submittedName>
        <fullName evidence="2">Uncharacterized protein</fullName>
    </submittedName>
</protein>
<keyword evidence="1" id="KW-0812">Transmembrane</keyword>
<reference evidence="2 3" key="1">
    <citation type="submission" date="2024-02" db="EMBL/GenBank/DDBJ databases">
        <title>De novo assembly and annotation of 12 fungi associated with fruit tree decline syndrome in Ontario, Canada.</title>
        <authorList>
            <person name="Sulman M."/>
            <person name="Ellouze W."/>
            <person name="Ilyukhin E."/>
        </authorList>
    </citation>
    <scope>NUCLEOTIDE SEQUENCE [LARGE SCALE GENOMIC DNA]</scope>
    <source>
        <strain evidence="2 3">M11/M66-122</strain>
    </source>
</reference>
<evidence type="ECO:0000256" key="1">
    <source>
        <dbReference type="SAM" id="Phobius"/>
    </source>
</evidence>
<feature type="transmembrane region" description="Helical" evidence="1">
    <location>
        <begin position="54"/>
        <end position="76"/>
    </location>
</feature>
<sequence>MTSSLLLFEGLYAAYSLCQLLIGAYFAWAIAGVLTPYFAEHGMDEEVRQARLVLSYLAASAVMAAVNGLATLLINWSKALAARITQAFLLACWATSIGFGIVTTVHASSWWRYFDGRGEDEVRLARMAQALAGAMIASTVLGWFLLFVIFLFAAWGSQKEHRVAHVWA</sequence>
<proteinExistence type="predicted"/>
<evidence type="ECO:0000313" key="2">
    <source>
        <dbReference type="EMBL" id="KAK7751995.1"/>
    </source>
</evidence>